<dbReference type="eggNOG" id="COG3209">
    <property type="taxonomic scope" value="Bacteria"/>
</dbReference>
<evidence type="ECO:0000313" key="4">
    <source>
        <dbReference type="EMBL" id="KGF31691.1"/>
    </source>
</evidence>
<protein>
    <submittedName>
        <fullName evidence="4">Uncharacterized protein</fullName>
    </submittedName>
</protein>
<dbReference type="OrthoDB" id="5445630at2"/>
<comment type="caution">
    <text evidence="4">The sequence shown here is derived from an EMBL/GenBank/DDBJ whole genome shotgun (WGS) entry which is preliminary data.</text>
</comment>
<dbReference type="InterPro" id="IPR050708">
    <property type="entry name" value="T6SS_VgrG/RHS"/>
</dbReference>
<evidence type="ECO:0000259" key="3">
    <source>
        <dbReference type="Pfam" id="PF20148"/>
    </source>
</evidence>
<keyword evidence="1" id="KW-0732">Signal</keyword>
<feature type="chain" id="PRO_5001915294" evidence="1">
    <location>
        <begin position="27"/>
        <end position="1416"/>
    </location>
</feature>
<evidence type="ECO:0000259" key="2">
    <source>
        <dbReference type="Pfam" id="PF09994"/>
    </source>
</evidence>
<dbReference type="NCBIfam" id="TIGR03696">
    <property type="entry name" value="Rhs_assc_core"/>
    <property type="match status" value="1"/>
</dbReference>
<accession>A0A095ZBG0</accession>
<gene>
    <name evidence="4" type="ORF">HMPREF2130_02845</name>
</gene>
<proteinExistence type="predicted"/>
<dbReference type="PANTHER" id="PTHR32305:SF15">
    <property type="entry name" value="PROTEIN RHSA-RELATED"/>
    <property type="match status" value="1"/>
</dbReference>
<organism evidence="4 5">
    <name type="scientific">Oligella urethralis DNF00040</name>
    <dbReference type="NCBI Taxonomy" id="1401065"/>
    <lineage>
        <taxon>Bacteria</taxon>
        <taxon>Pseudomonadati</taxon>
        <taxon>Pseudomonadota</taxon>
        <taxon>Betaproteobacteria</taxon>
        <taxon>Burkholderiales</taxon>
        <taxon>Alcaligenaceae</taxon>
        <taxon>Oligella</taxon>
    </lineage>
</organism>
<feature type="domain" description="DUF6531" evidence="3">
    <location>
        <begin position="62"/>
        <end position="134"/>
    </location>
</feature>
<dbReference type="Pfam" id="PF20148">
    <property type="entry name" value="DUF6531"/>
    <property type="match status" value="1"/>
</dbReference>
<dbReference type="RefSeq" id="WP_036557885.1">
    <property type="nucleotide sequence ID" value="NZ_JRNI01000011.1"/>
</dbReference>
<feature type="signal peptide" evidence="1">
    <location>
        <begin position="1"/>
        <end position="26"/>
    </location>
</feature>
<dbReference type="InterPro" id="IPR045351">
    <property type="entry name" value="DUF6531"/>
</dbReference>
<dbReference type="InterPro" id="IPR022385">
    <property type="entry name" value="Rhs_assc_core"/>
</dbReference>
<evidence type="ECO:0000313" key="5">
    <source>
        <dbReference type="Proteomes" id="UP000029629"/>
    </source>
</evidence>
<dbReference type="Pfam" id="PF09994">
    <property type="entry name" value="T6SS_Tle1-like_cat"/>
    <property type="match status" value="1"/>
</dbReference>
<dbReference type="PRINTS" id="PR00394">
    <property type="entry name" value="RHSPROTEIN"/>
</dbReference>
<dbReference type="PROSITE" id="PS51257">
    <property type="entry name" value="PROKAR_LIPOPROTEIN"/>
    <property type="match status" value="1"/>
</dbReference>
<keyword evidence="5" id="KW-1185">Reference proteome</keyword>
<reference evidence="4 5" key="1">
    <citation type="submission" date="2014-07" db="EMBL/GenBank/DDBJ databases">
        <authorList>
            <person name="McCorrison J."/>
            <person name="Sanka R."/>
            <person name="Torralba M."/>
            <person name="Gillis M."/>
            <person name="Haft D.H."/>
            <person name="Methe B."/>
            <person name="Sutton G."/>
            <person name="Nelson K.E."/>
        </authorList>
    </citation>
    <scope>NUCLEOTIDE SEQUENCE [LARGE SCALE GENOMIC DNA]</scope>
    <source>
        <strain evidence="4 5">DNF00040</strain>
    </source>
</reference>
<sequence>MKTLITSVVAVLIACSAATQLPLAQAQSSSATSSAPPCTAQSAGNPCYGTGSNVTLDKSAANPVNLSNGNKFQEERDYFGAATHSGLEFFRYYNSTQLTPSFIGQGWRHSYERQLYLQGRRPQILLDDSTRISFEAFEGDVARSPNNEFGSLTRITSASIMERLNAAGNIPTEDKKPLSEYFSNQFLASLRGDLWLWQYPSGAIDIFNGRGRLIVSQMPAAEAVFIERETRAGPTQDAILFVQNRSHQGMSFEYQTWGQHARISHIKTPSGRIEFEYDVPVDKEAPRLLSALLPDGARINYQYQANATGFDEQLSPYLLRRATHFQQEQSKPYRDISWRYNSHHQAVEVHFHQHEELSHPLSMRFNYIKVPQFNGDTGLTEVRQFIPQPDIDQRSADSALQPAAESTTAGTLSRFHSTMLGSQYLLTKAEGAPCFKCPAPGTTIQYNEAGYITAVNHIKLKRHATDNHIESIEVAHRGWPGLKIFYDKDAKPYAWSSLYTGKTFYEIDPDTLYPKYKNYANGTHFLMRKTQHYQRNGIAINYGRLLGSIHFDTRRNFINKPLASNFSLEGEGDHKSLSIKKFTQQIQHRNIRKWSSRTSSMLVDLFNVHQQDRIVEHSLPEQGTLYYHYDKAHELSAIYWQAVDAEPQQAPKLLYQRLGTHRRQYGNQLISQARPNPSFSNNSVRLELLKAGESSPYWREIRYYRDNGLLAAEHHLSDALKINKYTQFEFNQLGQLMRSDTQQETSQGLESKTNFYAWQAGGMAYARQQLHTRKEGEQQSQQQALFIKNIKRDRAGFIQQMDDLRLIYDESNLLKEVHKGQDILASYEYDGLNQRIRKTTPQGETQYYYLNQQLVAEAFLPAAKADKKIYNSWGDKPYLSRRYIYDGHLPVALIDYSDPNKTQIYYIHSDGSGQPFLVTDEHQQTVWLADNEAFGKSQPIIEKIEFNLRLPGQYYDAETGLHQNIYRNYDPELGHYLEPDPLGPVATNDAYGYANQNPRQWIDPLGLLMFVFDGTTNTPSSQTNAYKLGQLYDDGPVHYIEGLGTEEANLKVYQFMHAFLDDMAKTHTANYHPSVRSFKARQLLEWKVPHRIPGTTKDMLLGSMAPYVLNMQWMRLVDAIARIAQKGPLIDNFINIDLSGFSRGAALASIFANKIAEYTKDSYFNYTAKWRPSGRQQVQACLNLRFVGLFDTVHQFGALGFSNSNYNFTVSPAWQLYAHAVAMNEHRMIFPLTSFHNDNADNVMEQGFLGVHSDIGGALYESDLTAFGNDKPGTYGDLSNIPLNWVYDMATTETDIKLKDLDALTQWRLDTIQNPLTHMSDTFEYSLSQRRWRIVDREVISDTGGFLGHQRSQPHIGGRVRLEHNQALEFLFDPLHEYAMIFPDNRRIIAKVKARQYLSFLEGAIGWKSSLKVIEP</sequence>
<name>A0A095ZBG0_9BURK</name>
<dbReference type="InterPro" id="IPR018712">
    <property type="entry name" value="Tle1-like_cat"/>
</dbReference>
<evidence type="ECO:0000256" key="1">
    <source>
        <dbReference type="SAM" id="SignalP"/>
    </source>
</evidence>
<dbReference type="PANTHER" id="PTHR32305">
    <property type="match status" value="1"/>
</dbReference>
<dbReference type="Proteomes" id="UP000029629">
    <property type="component" value="Unassembled WGS sequence"/>
</dbReference>
<dbReference type="EMBL" id="JRNI01000011">
    <property type="protein sequence ID" value="KGF31691.1"/>
    <property type="molecule type" value="Genomic_DNA"/>
</dbReference>
<dbReference type="Gene3D" id="2.180.10.10">
    <property type="entry name" value="RHS repeat-associated core"/>
    <property type="match status" value="1"/>
</dbReference>
<feature type="domain" description="T6SS Phospholipase effector Tle1-like catalytic" evidence="2">
    <location>
        <begin position="1171"/>
        <end position="1288"/>
    </location>
</feature>